<dbReference type="InterPro" id="IPR019734">
    <property type="entry name" value="TPR_rpt"/>
</dbReference>
<feature type="compositionally biased region" description="Low complexity" evidence="2">
    <location>
        <begin position="326"/>
        <end position="345"/>
    </location>
</feature>
<feature type="repeat" description="TPR" evidence="1">
    <location>
        <begin position="816"/>
        <end position="849"/>
    </location>
</feature>
<dbReference type="RefSeq" id="WP_060847293.1">
    <property type="nucleotide sequence ID" value="NZ_AP014704.1"/>
</dbReference>
<evidence type="ECO:0000256" key="1">
    <source>
        <dbReference type="PROSITE-ProRule" id="PRU00339"/>
    </source>
</evidence>
<evidence type="ECO:0000313" key="4">
    <source>
        <dbReference type="EMBL" id="BAQ46092.1"/>
    </source>
</evidence>
<dbReference type="InterPro" id="IPR011990">
    <property type="entry name" value="TPR-like_helical_dom_sf"/>
</dbReference>
<evidence type="ECO:0000256" key="2">
    <source>
        <dbReference type="SAM" id="MobiDB-lite"/>
    </source>
</evidence>
<dbReference type="KEGG" id="maqu:Maq22A_c14560"/>
<dbReference type="AlphaFoldDB" id="A0A0C6FGB9"/>
<reference evidence="5" key="2">
    <citation type="submission" date="2015-01" db="EMBL/GenBank/DDBJ databases">
        <title>Complete genome sequence of Methylobacterium aquaticum strain 22A.</title>
        <authorList>
            <person name="Tani A."/>
            <person name="Ogura Y."/>
            <person name="Hayashi T."/>
        </authorList>
    </citation>
    <scope>NUCLEOTIDE SEQUENCE [LARGE SCALE GENOMIC DNA]</scope>
    <source>
        <strain evidence="5">MA-22A</strain>
    </source>
</reference>
<dbReference type="EMBL" id="AP014704">
    <property type="protein sequence ID" value="BAQ46092.1"/>
    <property type="molecule type" value="Genomic_DNA"/>
</dbReference>
<feature type="compositionally biased region" description="Basic and acidic residues" evidence="2">
    <location>
        <begin position="272"/>
        <end position="310"/>
    </location>
</feature>
<dbReference type="PROSITE" id="PS50005">
    <property type="entry name" value="TPR"/>
    <property type="match status" value="1"/>
</dbReference>
<accession>A0A0C6FGB9</accession>
<feature type="region of interest" description="Disordered" evidence="2">
    <location>
        <begin position="266"/>
        <end position="345"/>
    </location>
</feature>
<protein>
    <submittedName>
        <fullName evidence="4">Uncharacterized protein</fullName>
    </submittedName>
</protein>
<proteinExistence type="predicted"/>
<feature type="signal peptide" evidence="3">
    <location>
        <begin position="1"/>
        <end position="25"/>
    </location>
</feature>
<name>A0A0C6FGB9_9HYPH</name>
<organism evidence="4 5">
    <name type="scientific">Methylobacterium aquaticum</name>
    <dbReference type="NCBI Taxonomy" id="270351"/>
    <lineage>
        <taxon>Bacteria</taxon>
        <taxon>Pseudomonadati</taxon>
        <taxon>Pseudomonadota</taxon>
        <taxon>Alphaproteobacteria</taxon>
        <taxon>Hyphomicrobiales</taxon>
        <taxon>Methylobacteriaceae</taxon>
        <taxon>Methylobacterium</taxon>
    </lineage>
</organism>
<evidence type="ECO:0000256" key="3">
    <source>
        <dbReference type="SAM" id="SignalP"/>
    </source>
</evidence>
<reference evidence="4 5" key="1">
    <citation type="journal article" date="2015" name="Genome Announc.">
        <title>Complete Genome Sequence of Methylobacterium aquaticum Strain 22A, Isolated from Racomitrium japonicum Moss.</title>
        <authorList>
            <person name="Tani A."/>
            <person name="Ogura Y."/>
            <person name="Hayashi T."/>
            <person name="Kimbara K."/>
        </authorList>
    </citation>
    <scope>NUCLEOTIDE SEQUENCE [LARGE SCALE GENOMIC DNA]</scope>
    <source>
        <strain evidence="4 5">MA-22A</strain>
    </source>
</reference>
<dbReference type="Gene3D" id="1.25.40.10">
    <property type="entry name" value="Tetratricopeptide repeat domain"/>
    <property type="match status" value="1"/>
</dbReference>
<dbReference type="PATRIC" id="fig|270351.10.peg.2809"/>
<sequence>MGSTGRSRYAAALIALAGWTAGASAAAAAQLTAIQGSEQKNFGRIALTFDQGVKVTAKVVGGVLVVGFREPVTGQRDRLASEMPAYVAQVRRDPDGSGLRVALQAPYKVNVLEAGERVFIDLLPEGWSGLPPSLPPDVLADLTRRAEELSARLRREAAARAPRPVPLRLEVAHLPTLTRLTLRLPREAQAALTRAGGDVRLRVPGAYTIDASEARSGARPAVTALATEASAEAAAVTVKLAEGYTAEGYREEDSYVLDLIKPGGKASAQDAKTAEAKPAEAKPTDTKSAEAKPSDAKPSDAKPPEPRAADARMTAGEAPAVPPPAARAEAGSGVAPPADPAASSGPVQARIVRAWPGLRIAFPFASRPPAALFERAGIATLVFESTAPVTLPALAAGAPASVVDAPQTDGAFTVMRLRLESGTLAQLAMGEGQGWDLVLGDGSAPSGDLLAPQRSADPSGKPAVSVPLARPGGALWLERDGERIAVVTARGARIAGVPKRGRFVEFEVLPSRQGVAVLAAADDLAVRPGLAEVTITRPGGLSVSPTVVEAPEAGPKAASTLMVQPERWAEDQRGDVRARIHAAEAAAAAAERPARSAARIDLARVLLANGFSAEASGVLNYATREDPTLASQAPVRLLSAIAALRMGQDARAAGFLNPDGKQALDPEMRLWRGYLDARARRSGQALAAFKAALPVLEAYPDDLQLPLYLAGAEAALEVKDPAFAQRALTAATPLAEAPLPRDRLAFLKARFAEAIGQEAEARRAYQQISETGVPPVAAEATLRLVDAGRAAGTMTPEAAIDRLERLTLIWHGDTEAEALARLGRLYAGAGRWRDAFATARKANRLYPDHPATRGLHDDTVALFSALFLSDKGASLGRIEALALFYDFKEFTPVGRQGDEIVRRLADRLVALDLLDAAGDLLQHQVDNRLTGAARASVAARLATVRLMEGEPLKALKVIQNTRLPELPAPIRDARLLLEARALSDLSRTDLALELLDGNASAEAAHLRGDILWGARRWREAGEAHETLLGTRWRDPGPLSDAERNDVMRAAISYALAEDTLSLDRLRTKYTPKMADSPDARTFGLVAAPNAAATAAFRSLVRQATSAETLTEFLRAYRARYPESAAPERPRPGPDGTPGTGPEARGAGGPAPG</sequence>
<feature type="region of interest" description="Disordered" evidence="2">
    <location>
        <begin position="1120"/>
        <end position="1152"/>
    </location>
</feature>
<dbReference type="Proteomes" id="UP000061432">
    <property type="component" value="Chromosome"/>
</dbReference>
<dbReference type="OrthoDB" id="7431909at2"/>
<feature type="chain" id="PRO_5002197207" evidence="3">
    <location>
        <begin position="26"/>
        <end position="1152"/>
    </location>
</feature>
<keyword evidence="1" id="KW-0802">TPR repeat</keyword>
<gene>
    <name evidence="4" type="ORF">Maq22A_c14560</name>
</gene>
<evidence type="ECO:0000313" key="5">
    <source>
        <dbReference type="Proteomes" id="UP000061432"/>
    </source>
</evidence>
<dbReference type="STRING" id="270351.Maq22A_c14560"/>
<dbReference type="SUPFAM" id="SSF48452">
    <property type="entry name" value="TPR-like"/>
    <property type="match status" value="1"/>
</dbReference>
<keyword evidence="3" id="KW-0732">Signal</keyword>